<comment type="caution">
    <text evidence="1">The sequence shown here is derived from an EMBL/GenBank/DDBJ whole genome shotgun (WGS) entry which is preliminary data.</text>
</comment>
<gene>
    <name evidence="1" type="ORF">AE618_12990</name>
</gene>
<reference evidence="1 2" key="1">
    <citation type="submission" date="2015-07" db="EMBL/GenBank/DDBJ databases">
        <title>Whole genome sequencing of Bosea vaviloviae isolated from cave pool.</title>
        <authorList>
            <person name="Tan N.E.H."/>
            <person name="Lee Y.P."/>
            <person name="Gan H.M."/>
            <person name="Barton H."/>
            <person name="Savka M.A."/>
        </authorList>
    </citation>
    <scope>NUCLEOTIDE SEQUENCE [LARGE SCALE GENOMIC DNA]</scope>
    <source>
        <strain evidence="1 2">SD260</strain>
    </source>
</reference>
<keyword evidence="2" id="KW-1185">Reference proteome</keyword>
<evidence type="ECO:0000313" key="1">
    <source>
        <dbReference type="EMBL" id="KPH80652.1"/>
    </source>
</evidence>
<sequence>MDAFTMIILACVAGEPKCTSARVADVRFTSIEACEARIDSITDTMTADFGKKPEFKGRAVTFDVSCMGRKDLLQTFGIADLDA</sequence>
<dbReference type="Proteomes" id="UP000037822">
    <property type="component" value="Unassembled WGS sequence"/>
</dbReference>
<evidence type="ECO:0000313" key="2">
    <source>
        <dbReference type="Proteomes" id="UP000037822"/>
    </source>
</evidence>
<organism evidence="1 2">
    <name type="scientific">Bosea vaviloviae</name>
    <dbReference type="NCBI Taxonomy" id="1526658"/>
    <lineage>
        <taxon>Bacteria</taxon>
        <taxon>Pseudomonadati</taxon>
        <taxon>Pseudomonadota</taxon>
        <taxon>Alphaproteobacteria</taxon>
        <taxon>Hyphomicrobiales</taxon>
        <taxon>Boseaceae</taxon>
        <taxon>Bosea</taxon>
    </lineage>
</organism>
<dbReference type="EMBL" id="LGSZ01000040">
    <property type="protein sequence ID" value="KPH80652.1"/>
    <property type="molecule type" value="Genomic_DNA"/>
</dbReference>
<proteinExistence type="predicted"/>
<protein>
    <submittedName>
        <fullName evidence="1">Uncharacterized protein</fullName>
    </submittedName>
</protein>
<dbReference type="AlphaFoldDB" id="A0A0N1F4S1"/>
<name>A0A0N1F4S1_9HYPH</name>
<accession>A0A0N1F4S1</accession>
<dbReference type="PATRIC" id="fig|1526658.3.peg.4036"/>